<evidence type="ECO:0000313" key="2">
    <source>
        <dbReference type="Proteomes" id="UP000001953"/>
    </source>
</evidence>
<evidence type="ECO:0000313" key="1">
    <source>
        <dbReference type="EMBL" id="ABE65084.1"/>
    </source>
</evidence>
<dbReference type="HOGENOM" id="CLU_065564_0_0_5"/>
<protein>
    <recommendedName>
        <fullName evidence="3">5-methylcytosine-specific restriction enzyme subunit McrC</fullName>
    </recommendedName>
</protein>
<dbReference type="RefSeq" id="WP_011505062.1">
    <property type="nucleotide sequence ID" value="NC_007960.1"/>
</dbReference>
<accession>Q1QFB3</accession>
<dbReference type="PANTHER" id="PTHR38733:SF1">
    <property type="entry name" value="TYPE IV METHYL-DIRECTED RESTRICTION ENZYME ECOKMCRBC"/>
    <property type="match status" value="1"/>
</dbReference>
<reference evidence="2" key="1">
    <citation type="submission" date="2006-03" db="EMBL/GenBank/DDBJ databases">
        <title>Complete sequence of plasmid 2 of Nitrobacter hamburgensis X14.</title>
        <authorList>
            <consortium name="US DOE Joint Genome Institute"/>
            <person name="Copeland A."/>
            <person name="Lucas S."/>
            <person name="Lapidus A."/>
            <person name="Barry K."/>
            <person name="Detter J.C."/>
            <person name="Glavina del Rio T."/>
            <person name="Hammon N."/>
            <person name="Israni S."/>
            <person name="Dalin E."/>
            <person name="Tice H."/>
            <person name="Pitluck S."/>
            <person name="Chain P."/>
            <person name="Malfatti S."/>
            <person name="Shin M."/>
            <person name="Vergez L."/>
            <person name="Schmutz J."/>
            <person name="Larimer F."/>
            <person name="Land M."/>
            <person name="Hauser L."/>
            <person name="Kyrpides N."/>
            <person name="Ivanova N."/>
            <person name="Ward B."/>
            <person name="Arp D."/>
            <person name="Klotz M."/>
            <person name="Stein L."/>
            <person name="O'Mullan G."/>
            <person name="Starkenburg S."/>
            <person name="Sayavedra L."/>
            <person name="Poret-Peterson A.T."/>
            <person name="Gentry M.E."/>
            <person name="Bruce D."/>
            <person name="Richardson P."/>
        </authorList>
    </citation>
    <scope>NUCLEOTIDE SEQUENCE [LARGE SCALE GENOMIC DNA]</scope>
    <source>
        <strain evidence="2">DSM 10229 / NCIMB 13809 / X14</strain>
        <plasmid evidence="2">Plasmid pNITHX2</plasmid>
    </source>
</reference>
<proteinExistence type="predicted"/>
<keyword evidence="2" id="KW-1185">Reference proteome</keyword>
<dbReference type="KEGG" id="nha:Nham_4503"/>
<organism evidence="1 2">
    <name type="scientific">Nitrobacter hamburgensis (strain DSM 10229 / NCIMB 13809 / X14)</name>
    <dbReference type="NCBI Taxonomy" id="323097"/>
    <lineage>
        <taxon>Bacteria</taxon>
        <taxon>Pseudomonadati</taxon>
        <taxon>Pseudomonadota</taxon>
        <taxon>Alphaproteobacteria</taxon>
        <taxon>Hyphomicrobiales</taxon>
        <taxon>Nitrobacteraceae</taxon>
        <taxon>Nitrobacter</taxon>
    </lineage>
</organism>
<dbReference type="InterPro" id="IPR014407">
    <property type="entry name" value="McrC_bac"/>
</dbReference>
<dbReference type="NCBIfam" id="NF007277">
    <property type="entry name" value="PRK09736.1"/>
    <property type="match status" value="1"/>
</dbReference>
<name>Q1QFB3_NITHX</name>
<keyword evidence="1" id="KW-0614">Plasmid</keyword>
<sequence length="361" mass="41135">MSDQVWRSQTGIPIRNLWLLLVYASGLAEFESQCGAGTDDDIELADILGRLLVRLAKRRLRTNLSRGYQRRQAVIPRVRGRVDWLQTLSRQHLQRGRLACRFEELSFDTPRNRLVRCALIAIAGRVRDHAVAADCRRLGDDLGRLGIAASRPTQQEMSADTIGSHQSEDRFMISAARLVFEMLLPNETPGDMKLSRLKRDEITLRKIFEKAVTGFYRHHLRAADGWSVREQNYQSWQLEPGRSGDVGLLPGMKPDIILDRKQDRRIVIDTKFTSILAKGIADRDKLKSANIYQIYAYLHSQRGRGRLCDRAEGVLLYPALDHDVDETFTIQGHDIRFVTVDLALKPSEILDRLHSIAQDGD</sequence>
<dbReference type="REBASE" id="12214">
    <property type="entry name" value="NhaXMcrBCP"/>
</dbReference>
<geneLocation type="plasmid" evidence="2">
    <name>pNITHX2</name>
</geneLocation>
<dbReference type="eggNOG" id="COG4268">
    <property type="taxonomic scope" value="Bacteria"/>
</dbReference>
<dbReference type="PANTHER" id="PTHR38733">
    <property type="entry name" value="PROTEIN MCRC"/>
    <property type="match status" value="1"/>
</dbReference>
<dbReference type="EMBL" id="CP000321">
    <property type="protein sequence ID" value="ABE65084.1"/>
    <property type="molecule type" value="Genomic_DNA"/>
</dbReference>
<dbReference type="Pfam" id="PF10117">
    <property type="entry name" value="McrBC"/>
    <property type="match status" value="1"/>
</dbReference>
<dbReference type="AlphaFoldDB" id="Q1QFB3"/>
<gene>
    <name evidence="1" type="ordered locus">Nham_4503</name>
</gene>
<evidence type="ECO:0008006" key="3">
    <source>
        <dbReference type="Google" id="ProtNLM"/>
    </source>
</evidence>
<dbReference type="Proteomes" id="UP000001953">
    <property type="component" value="Plasmid 2"/>
</dbReference>
<dbReference type="OrthoDB" id="5500856at2"/>
<dbReference type="PIRSF" id="PIRSF003109">
    <property type="entry name" value="McrC"/>
    <property type="match status" value="1"/>
</dbReference>
<dbReference type="InterPro" id="IPR019292">
    <property type="entry name" value="McrC"/>
</dbReference>
<dbReference type="GO" id="GO:0009307">
    <property type="term" value="P:DNA restriction-modification system"/>
    <property type="evidence" value="ECO:0007669"/>
    <property type="project" value="InterPro"/>
</dbReference>